<dbReference type="SMART" id="SM00388">
    <property type="entry name" value="HisKA"/>
    <property type="match status" value="1"/>
</dbReference>
<feature type="transmembrane region" description="Helical" evidence="10">
    <location>
        <begin position="135"/>
        <end position="155"/>
    </location>
</feature>
<evidence type="ECO:0000259" key="12">
    <source>
        <dbReference type="PROSITE" id="PS50885"/>
    </source>
</evidence>
<evidence type="ECO:0000259" key="11">
    <source>
        <dbReference type="PROSITE" id="PS50109"/>
    </source>
</evidence>
<evidence type="ECO:0000256" key="10">
    <source>
        <dbReference type="SAM" id="Phobius"/>
    </source>
</evidence>
<dbReference type="InterPro" id="IPR003660">
    <property type="entry name" value="HAMP_dom"/>
</dbReference>
<keyword evidence="8 10" id="KW-1133">Transmembrane helix</keyword>
<feature type="domain" description="HAMP" evidence="12">
    <location>
        <begin position="156"/>
        <end position="209"/>
    </location>
</feature>
<evidence type="ECO:0000256" key="4">
    <source>
        <dbReference type="ARBA" id="ARBA00022553"/>
    </source>
</evidence>
<accession>A0A172YD34</accession>
<evidence type="ECO:0000313" key="13">
    <source>
        <dbReference type="EMBL" id="ANF57160.1"/>
    </source>
</evidence>
<dbReference type="CDD" id="cd00082">
    <property type="entry name" value="HisKA"/>
    <property type="match status" value="1"/>
</dbReference>
<keyword evidence="6 10" id="KW-0812">Transmembrane</keyword>
<dbReference type="PANTHER" id="PTHR45436">
    <property type="entry name" value="SENSOR HISTIDINE KINASE YKOH"/>
    <property type="match status" value="1"/>
</dbReference>
<dbReference type="Proteomes" id="UP000077875">
    <property type="component" value="Chromosome"/>
</dbReference>
<keyword evidence="10" id="KW-0472">Membrane</keyword>
<keyword evidence="4" id="KW-0597">Phosphoprotein</keyword>
<evidence type="ECO:0000256" key="8">
    <source>
        <dbReference type="ARBA" id="ARBA00022989"/>
    </source>
</evidence>
<proteinExistence type="predicted"/>
<evidence type="ECO:0000256" key="7">
    <source>
        <dbReference type="ARBA" id="ARBA00022777"/>
    </source>
</evidence>
<feature type="transmembrane region" description="Helical" evidence="10">
    <location>
        <begin position="12"/>
        <end position="34"/>
    </location>
</feature>
<dbReference type="Pfam" id="PF00512">
    <property type="entry name" value="HisKA"/>
    <property type="match status" value="1"/>
</dbReference>
<dbReference type="Gene3D" id="3.30.565.10">
    <property type="entry name" value="Histidine kinase-like ATPase, C-terminal domain"/>
    <property type="match status" value="1"/>
</dbReference>
<dbReference type="PANTHER" id="PTHR45436:SF16">
    <property type="entry name" value="HISTIDINE KINASE"/>
    <property type="match status" value="1"/>
</dbReference>
<keyword evidence="9" id="KW-0902">Two-component regulatory system</keyword>
<dbReference type="PROSITE" id="PS50109">
    <property type="entry name" value="HIS_KIN"/>
    <property type="match status" value="1"/>
</dbReference>
<evidence type="ECO:0000256" key="2">
    <source>
        <dbReference type="ARBA" id="ARBA00004370"/>
    </source>
</evidence>
<dbReference type="RefSeq" id="WP_064122117.1">
    <property type="nucleotide sequence ID" value="NZ_CP015243.1"/>
</dbReference>
<dbReference type="PROSITE" id="PS50885">
    <property type="entry name" value="HAMP"/>
    <property type="match status" value="1"/>
</dbReference>
<dbReference type="Gene3D" id="1.10.287.130">
    <property type="match status" value="1"/>
</dbReference>
<dbReference type="GO" id="GO:0000155">
    <property type="term" value="F:phosphorelay sensor kinase activity"/>
    <property type="evidence" value="ECO:0007669"/>
    <property type="project" value="InterPro"/>
</dbReference>
<comment type="subcellular location">
    <subcellularLocation>
        <location evidence="2">Membrane</location>
    </subcellularLocation>
</comment>
<dbReference type="InterPro" id="IPR036097">
    <property type="entry name" value="HisK_dim/P_sf"/>
</dbReference>
<evidence type="ECO:0000256" key="9">
    <source>
        <dbReference type="ARBA" id="ARBA00023012"/>
    </source>
</evidence>
<sequence length="415" mass="46468">MKSIEQRIRYSGIGIVLLTLFAALSSMLIVNNFMEDAALVSDMQKEREFLLSEVDPESTFTWRTATIHAFWVPAGQQAEADIPDFFSLMPFPYNGEMNVDGLNYVVNNIEVPGGRLYLAKDNSLHENNEKLFKQAIAAMCLVMVILAIILVQLTIRQLIAPLTLLTREIEKMEPAAAMARLSEQDVDKELQVVAKSFNRFLDEIESYVKREKTLLGMASHELRTPISIISGAMDGIESRGNTSLTDIKAMRRIRRAVDEMDASVEAILKLTKYGDQTMTPVPVRDIVMEVLEDAGEAHNARERVRLMGTAEPVVTADPVLLKMLVRNLLNNALQHTTGSVNIRIEKEWIEVNDEGTGLPQDSRAFLNTGIKRGGLSASGLGLFIATLICERLRWRLLDLDNPMVEGTKLRLMFMS</sequence>
<evidence type="ECO:0000256" key="6">
    <source>
        <dbReference type="ARBA" id="ARBA00022692"/>
    </source>
</evidence>
<keyword evidence="7" id="KW-0418">Kinase</keyword>
<protein>
    <recommendedName>
        <fullName evidence="3">histidine kinase</fullName>
        <ecNumber evidence="3">2.7.13.3</ecNumber>
    </recommendedName>
</protein>
<gene>
    <name evidence="13" type="ORF">A5892_06520</name>
</gene>
<keyword evidence="5" id="KW-0808">Transferase</keyword>
<dbReference type="InterPro" id="IPR003661">
    <property type="entry name" value="HisK_dim/P_dom"/>
</dbReference>
<dbReference type="STRING" id="376489.A5892_06520"/>
<organism evidence="13 14">
    <name type="scientific">Halotalea alkalilenta</name>
    <dbReference type="NCBI Taxonomy" id="376489"/>
    <lineage>
        <taxon>Bacteria</taxon>
        <taxon>Pseudomonadati</taxon>
        <taxon>Pseudomonadota</taxon>
        <taxon>Gammaproteobacteria</taxon>
        <taxon>Oceanospirillales</taxon>
        <taxon>Halomonadaceae</taxon>
        <taxon>Halotalea</taxon>
    </lineage>
</organism>
<dbReference type="EMBL" id="CP015243">
    <property type="protein sequence ID" value="ANF57160.1"/>
    <property type="molecule type" value="Genomic_DNA"/>
</dbReference>
<dbReference type="InterPro" id="IPR036890">
    <property type="entry name" value="HATPase_C_sf"/>
</dbReference>
<dbReference type="GO" id="GO:0005886">
    <property type="term" value="C:plasma membrane"/>
    <property type="evidence" value="ECO:0007669"/>
    <property type="project" value="TreeGrafter"/>
</dbReference>
<dbReference type="SUPFAM" id="SSF55874">
    <property type="entry name" value="ATPase domain of HSP90 chaperone/DNA topoisomerase II/histidine kinase"/>
    <property type="match status" value="1"/>
</dbReference>
<dbReference type="InterPro" id="IPR005467">
    <property type="entry name" value="His_kinase_dom"/>
</dbReference>
<keyword evidence="14" id="KW-1185">Reference proteome</keyword>
<evidence type="ECO:0000256" key="1">
    <source>
        <dbReference type="ARBA" id="ARBA00000085"/>
    </source>
</evidence>
<dbReference type="Pfam" id="PF02518">
    <property type="entry name" value="HATPase_c"/>
    <property type="match status" value="1"/>
</dbReference>
<dbReference type="EC" id="2.7.13.3" evidence="3"/>
<dbReference type="SMART" id="SM00387">
    <property type="entry name" value="HATPase_c"/>
    <property type="match status" value="1"/>
</dbReference>
<dbReference type="AlphaFoldDB" id="A0A172YD34"/>
<name>A0A172YD34_9GAMM</name>
<dbReference type="SUPFAM" id="SSF47384">
    <property type="entry name" value="Homodimeric domain of signal transducing histidine kinase"/>
    <property type="match status" value="1"/>
</dbReference>
<dbReference type="Gene3D" id="6.10.340.10">
    <property type="match status" value="1"/>
</dbReference>
<dbReference type="InterPro" id="IPR003594">
    <property type="entry name" value="HATPase_dom"/>
</dbReference>
<dbReference type="InterPro" id="IPR050428">
    <property type="entry name" value="TCS_sensor_his_kinase"/>
</dbReference>
<feature type="domain" description="Histidine kinase" evidence="11">
    <location>
        <begin position="217"/>
        <end position="415"/>
    </location>
</feature>
<evidence type="ECO:0000313" key="14">
    <source>
        <dbReference type="Proteomes" id="UP000077875"/>
    </source>
</evidence>
<reference evidence="13 14" key="1">
    <citation type="submission" date="2016-04" db="EMBL/GenBank/DDBJ databases">
        <title>Complete Genome Sequence of Halotalea alkalilenta IHB B 13600.</title>
        <authorList>
            <person name="Swarnkar M.K."/>
            <person name="Sharma A."/>
            <person name="Kaushal K."/>
            <person name="Soni R."/>
            <person name="Rana S."/>
            <person name="Singh A.K."/>
            <person name="Gulati A."/>
        </authorList>
    </citation>
    <scope>NUCLEOTIDE SEQUENCE [LARGE SCALE GENOMIC DNA]</scope>
    <source>
        <strain evidence="13 14">IHB B 13600</strain>
    </source>
</reference>
<evidence type="ECO:0000256" key="3">
    <source>
        <dbReference type="ARBA" id="ARBA00012438"/>
    </source>
</evidence>
<dbReference type="KEGG" id="haa:A5892_06520"/>
<evidence type="ECO:0000256" key="5">
    <source>
        <dbReference type="ARBA" id="ARBA00022679"/>
    </source>
</evidence>
<comment type="catalytic activity">
    <reaction evidence="1">
        <text>ATP + protein L-histidine = ADP + protein N-phospho-L-histidine.</text>
        <dbReference type="EC" id="2.7.13.3"/>
    </reaction>
</comment>